<evidence type="ECO:0000313" key="13">
    <source>
        <dbReference type="EMBL" id="RDT59831.1"/>
    </source>
</evidence>
<evidence type="ECO:0000256" key="4">
    <source>
        <dbReference type="ARBA" id="ARBA00022692"/>
    </source>
</evidence>
<dbReference type="Proteomes" id="UP000255291">
    <property type="component" value="Unassembled WGS sequence"/>
</dbReference>
<comment type="subcellular location">
    <subcellularLocation>
        <location evidence="1">Cell membrane</location>
        <topology evidence="1">Multi-pass membrane protein</topology>
    </subcellularLocation>
</comment>
<feature type="transmembrane region" description="Helical" evidence="10">
    <location>
        <begin position="390"/>
        <end position="414"/>
    </location>
</feature>
<keyword evidence="3" id="KW-1003">Cell membrane</keyword>
<dbReference type="InterPro" id="IPR017750">
    <property type="entry name" value="ATPase_T1SS"/>
</dbReference>
<dbReference type="CDD" id="cd18587">
    <property type="entry name" value="ABC_6TM_LapB_like"/>
    <property type="match status" value="1"/>
</dbReference>
<evidence type="ECO:0000259" key="12">
    <source>
        <dbReference type="PROSITE" id="PS50929"/>
    </source>
</evidence>
<keyword evidence="5" id="KW-0547">Nucleotide-binding</keyword>
<feature type="transmembrane region" description="Helical" evidence="10">
    <location>
        <begin position="420"/>
        <end position="445"/>
    </location>
</feature>
<evidence type="ECO:0000256" key="3">
    <source>
        <dbReference type="ARBA" id="ARBA00022475"/>
    </source>
</evidence>
<evidence type="ECO:0000259" key="11">
    <source>
        <dbReference type="PROSITE" id="PS50893"/>
    </source>
</evidence>
<evidence type="ECO:0000256" key="9">
    <source>
        <dbReference type="SAM" id="MobiDB-lite"/>
    </source>
</evidence>
<dbReference type="FunFam" id="3.40.50.300:FF:000299">
    <property type="entry name" value="ABC transporter ATP-binding protein/permease"/>
    <property type="match status" value="1"/>
</dbReference>
<dbReference type="PANTHER" id="PTHR43394">
    <property type="entry name" value="ATP-DEPENDENT PERMEASE MDL1, MITOCHONDRIAL"/>
    <property type="match status" value="1"/>
</dbReference>
<dbReference type="SMART" id="SM00382">
    <property type="entry name" value="AAA"/>
    <property type="match status" value="1"/>
</dbReference>
<feature type="domain" description="ABC transmembrane type-1" evidence="12">
    <location>
        <begin position="170"/>
        <end position="449"/>
    </location>
</feature>
<feature type="transmembrane region" description="Helical" evidence="10">
    <location>
        <begin position="205"/>
        <end position="225"/>
    </location>
</feature>
<feature type="domain" description="ABC transporter" evidence="11">
    <location>
        <begin position="479"/>
        <end position="719"/>
    </location>
</feature>
<dbReference type="InterPro" id="IPR039421">
    <property type="entry name" value="Type_1_exporter"/>
</dbReference>
<evidence type="ECO:0000256" key="5">
    <source>
        <dbReference type="ARBA" id="ARBA00022741"/>
    </source>
</evidence>
<keyword evidence="2" id="KW-0813">Transport</keyword>
<dbReference type="PANTHER" id="PTHR43394:SF1">
    <property type="entry name" value="ATP-BINDING CASSETTE SUB-FAMILY B MEMBER 10, MITOCHONDRIAL"/>
    <property type="match status" value="1"/>
</dbReference>
<proteinExistence type="predicted"/>
<dbReference type="Pfam" id="PF00664">
    <property type="entry name" value="ABC_membrane"/>
    <property type="match status" value="1"/>
</dbReference>
<dbReference type="SUPFAM" id="SSF90123">
    <property type="entry name" value="ABC transporter transmembrane region"/>
    <property type="match status" value="1"/>
</dbReference>
<protein>
    <submittedName>
        <fullName evidence="13">Type I secretion system permease/ATPase</fullName>
    </submittedName>
</protein>
<dbReference type="InterPro" id="IPR003439">
    <property type="entry name" value="ABC_transporter-like_ATP-bd"/>
</dbReference>
<organism evidence="13 14">
    <name type="scientific">Enterobacter roggenkampii</name>
    <dbReference type="NCBI Taxonomy" id="1812935"/>
    <lineage>
        <taxon>Bacteria</taxon>
        <taxon>Pseudomonadati</taxon>
        <taxon>Pseudomonadota</taxon>
        <taxon>Gammaproteobacteria</taxon>
        <taxon>Enterobacterales</taxon>
        <taxon>Enterobacteriaceae</taxon>
        <taxon>Enterobacter</taxon>
        <taxon>Enterobacter cloacae complex</taxon>
    </lineage>
</organism>
<dbReference type="GO" id="GO:0005886">
    <property type="term" value="C:plasma membrane"/>
    <property type="evidence" value="ECO:0007669"/>
    <property type="project" value="UniProtKB-SubCell"/>
</dbReference>
<dbReference type="PROSITE" id="PS50929">
    <property type="entry name" value="ABC_TM1F"/>
    <property type="match status" value="1"/>
</dbReference>
<evidence type="ECO:0000256" key="10">
    <source>
        <dbReference type="SAM" id="Phobius"/>
    </source>
</evidence>
<feature type="transmembrane region" description="Helical" evidence="10">
    <location>
        <begin position="283"/>
        <end position="302"/>
    </location>
</feature>
<dbReference type="NCBIfam" id="TIGR03375">
    <property type="entry name" value="type_I_sec_LssB"/>
    <property type="match status" value="1"/>
</dbReference>
<dbReference type="AlphaFoldDB" id="A0ABD7GWK8"/>
<dbReference type="SUPFAM" id="SSF52540">
    <property type="entry name" value="P-loop containing nucleoside triphosphate hydrolases"/>
    <property type="match status" value="1"/>
</dbReference>
<name>A0ABD7GWK8_9ENTR</name>
<feature type="compositionally biased region" description="Basic and acidic residues" evidence="9">
    <location>
        <begin position="724"/>
        <end position="733"/>
    </location>
</feature>
<evidence type="ECO:0000256" key="6">
    <source>
        <dbReference type="ARBA" id="ARBA00022840"/>
    </source>
</evidence>
<accession>A0ABD7GWK8</accession>
<feature type="transmembrane region" description="Helical" evidence="10">
    <location>
        <begin position="168"/>
        <end position="193"/>
    </location>
</feature>
<evidence type="ECO:0000256" key="8">
    <source>
        <dbReference type="ARBA" id="ARBA00023136"/>
    </source>
</evidence>
<dbReference type="Gene3D" id="1.20.1560.10">
    <property type="entry name" value="ABC transporter type 1, transmembrane domain"/>
    <property type="match status" value="1"/>
</dbReference>
<evidence type="ECO:0000256" key="7">
    <source>
        <dbReference type="ARBA" id="ARBA00022989"/>
    </source>
</evidence>
<evidence type="ECO:0000313" key="14">
    <source>
        <dbReference type="Proteomes" id="UP000255291"/>
    </source>
</evidence>
<dbReference type="RefSeq" id="WP_115465690.1">
    <property type="nucleotide sequence ID" value="NZ_JAMGLA010000024.1"/>
</dbReference>
<dbReference type="InterPro" id="IPR027417">
    <property type="entry name" value="P-loop_NTPase"/>
</dbReference>
<gene>
    <name evidence="13" type="ORF">DXF87_11235</name>
</gene>
<evidence type="ECO:0000256" key="2">
    <source>
        <dbReference type="ARBA" id="ARBA00022448"/>
    </source>
</evidence>
<keyword evidence="6" id="KW-0067">ATP-binding</keyword>
<dbReference type="InterPro" id="IPR011527">
    <property type="entry name" value="ABC1_TM_dom"/>
</dbReference>
<feature type="region of interest" description="Disordered" evidence="9">
    <location>
        <begin position="708"/>
        <end position="733"/>
    </location>
</feature>
<keyword evidence="4 10" id="KW-0812">Transmembrane</keyword>
<keyword evidence="8 10" id="KW-0472">Membrane</keyword>
<comment type="caution">
    <text evidence="13">The sequence shown here is derived from an EMBL/GenBank/DDBJ whole genome shotgun (WGS) entry which is preliminary data.</text>
</comment>
<dbReference type="GO" id="GO:0005524">
    <property type="term" value="F:ATP binding"/>
    <property type="evidence" value="ECO:0007669"/>
    <property type="project" value="UniProtKB-KW"/>
</dbReference>
<keyword evidence="7 10" id="KW-1133">Transmembrane helix</keyword>
<sequence>MKQRDIPQGENMTDAALAQWAQAFGFIATRYRVACSPGALIAGAPWLKGKPMVPALTQLAREAGLSFQLLTADQQSINSWRLPVVVALNDGRVGAIEHFDGDDTLEVSFFDDQTYTNRLSMTAMLPAIRHVIALRPLAALKDSRVDAYISKYRPDWLYRLVMRDLRPYSWVMLAALFINVLSLSGIVFSMQVYDRVIPAQSYPTLYVLTIGVLIATLFGFVLRVARGHIMDLLGKRSDMRVSDRVFGHALRLRNSAIPRSTGSFISQLRELEQIREMVTSSTISTIVDLPFFLLFVVVLAIIAPQLAWIAPVAAVIMVLPGLLLQKKLAELAKQSAHESTLRNAVLVESVQGLEDIKLMQAENRFLQQWNSYIQITAESGLRTRELTQNLISWGMTIQSLVYAAVIVVGAPMVIDGTLTTGSVVAASMLASRMIAPMATLCGVLARWQQVKAAKEGLDSIMQLPTENQREETPIRQDVLRGHYLFEQAQFRYQPDDPRMARRINRLEIVPGEKVAILGRNGAGKSTLLQAMAGGMDLAAGELRLDGFSLPHLDVADVRRNVGFMTQNARLFYGTLRENITLGMPRATDEEIFEALELTGAASFVQKLPKGLDYPIMENGVGLSGGQRQSILLARMLLRDPNIVLMDEPTASLDEHTEREFIQRLGDWLGHRTLIVATHRVPVLELVERVVVLKEGMLVMDAPKAQALSNSRMQQQQQQQAATGREWKNENQSA</sequence>
<dbReference type="EMBL" id="QRBW01000018">
    <property type="protein sequence ID" value="RDT59831.1"/>
    <property type="molecule type" value="Genomic_DNA"/>
</dbReference>
<dbReference type="PROSITE" id="PS50893">
    <property type="entry name" value="ABC_TRANSPORTER_2"/>
    <property type="match status" value="1"/>
</dbReference>
<evidence type="ECO:0000256" key="1">
    <source>
        <dbReference type="ARBA" id="ARBA00004651"/>
    </source>
</evidence>
<dbReference type="Gene3D" id="3.40.50.300">
    <property type="entry name" value="P-loop containing nucleotide triphosphate hydrolases"/>
    <property type="match status" value="1"/>
</dbReference>
<dbReference type="Pfam" id="PF00005">
    <property type="entry name" value="ABC_tran"/>
    <property type="match status" value="1"/>
</dbReference>
<dbReference type="InterPro" id="IPR003593">
    <property type="entry name" value="AAA+_ATPase"/>
</dbReference>
<dbReference type="InterPro" id="IPR036640">
    <property type="entry name" value="ABC1_TM_sf"/>
</dbReference>
<dbReference type="Gene3D" id="3.90.70.10">
    <property type="entry name" value="Cysteine proteinases"/>
    <property type="match status" value="1"/>
</dbReference>
<feature type="transmembrane region" description="Helical" evidence="10">
    <location>
        <begin position="308"/>
        <end position="324"/>
    </location>
</feature>
<reference evidence="13 14" key="1">
    <citation type="submission" date="2018-07" db="EMBL/GenBank/DDBJ databases">
        <title>The use of a cohorting ward and systematic surveillance cultures for the control of a Klebsiella pneumoniae carbapenemase (KPC)-producing Enterobacteriaceae outbreak.</title>
        <authorList>
            <person name="Doi Y."/>
        </authorList>
    </citation>
    <scope>NUCLEOTIDE SEQUENCE [LARGE SCALE GENOMIC DNA]</scope>
    <source>
        <strain evidence="13 14">1-RC-17-04017</strain>
    </source>
</reference>